<protein>
    <submittedName>
        <fullName evidence="1">Uncharacterized protein</fullName>
    </submittedName>
</protein>
<dbReference type="AlphaFoldDB" id="A0A2R4XGR1"/>
<dbReference type="EMBL" id="CP028901">
    <property type="protein sequence ID" value="AWB33018.1"/>
    <property type="molecule type" value="Genomic_DNA"/>
</dbReference>
<dbReference type="KEGG" id="boz:DBV39_04000"/>
<proteinExistence type="predicted"/>
<reference evidence="1 2" key="1">
    <citation type="submission" date="2018-04" db="EMBL/GenBank/DDBJ databases">
        <title>Bordetella sp. HZ20 isolated from seawater.</title>
        <authorList>
            <person name="Sun C."/>
        </authorList>
    </citation>
    <scope>NUCLEOTIDE SEQUENCE [LARGE SCALE GENOMIC DNA]</scope>
    <source>
        <strain evidence="1 2">HZ20</strain>
    </source>
</reference>
<dbReference type="Proteomes" id="UP000244571">
    <property type="component" value="Chromosome"/>
</dbReference>
<evidence type="ECO:0000313" key="1">
    <source>
        <dbReference type="EMBL" id="AWB33018.1"/>
    </source>
</evidence>
<keyword evidence="2" id="KW-1185">Reference proteome</keyword>
<accession>A0A2R4XGR1</accession>
<gene>
    <name evidence="1" type="ORF">DBV39_04000</name>
</gene>
<sequence length="296" mass="33878">MQAVLLKESHSIASQPYPFSYKIIDLLTTLSELLSVSSSPSSLASGSTSGSVSRAYSLSGAVKAELEVMQTAWNRVSTIPFRDATPKNIIIAIPALVPIAHLTSMTQREQALTELMDREDSFWESVPIVDIDFTSTRDLTVPEDDVISLLGHHSTVRFLQGEYERLPLLPGLEHSVERTDLAWFVRYLRFGGRKLLYKLLNPIGFAVRFRYDEPCFYFEQLPRVLSTEFRDRYPAIFGLLLRLRDHAERYRGEAFSDCAKDHYLAYLSRCDPTLSESSIQSWYWQESPLEWQTEHV</sequence>
<name>A0A2R4XGR1_9BURK</name>
<evidence type="ECO:0000313" key="2">
    <source>
        <dbReference type="Proteomes" id="UP000244571"/>
    </source>
</evidence>
<organism evidence="1 2">
    <name type="scientific">Orrella marina</name>
    <dbReference type="NCBI Taxonomy" id="2163011"/>
    <lineage>
        <taxon>Bacteria</taxon>
        <taxon>Pseudomonadati</taxon>
        <taxon>Pseudomonadota</taxon>
        <taxon>Betaproteobacteria</taxon>
        <taxon>Burkholderiales</taxon>
        <taxon>Alcaligenaceae</taxon>
        <taxon>Orrella</taxon>
    </lineage>
</organism>